<dbReference type="InterPro" id="IPR013083">
    <property type="entry name" value="Znf_RING/FYVE/PHD"/>
</dbReference>
<dbReference type="SMART" id="SM00184">
    <property type="entry name" value="RING"/>
    <property type="match status" value="1"/>
</dbReference>
<evidence type="ECO:0000256" key="2">
    <source>
        <dbReference type="ARBA" id="ARBA00012483"/>
    </source>
</evidence>
<dbReference type="GO" id="GO:0008270">
    <property type="term" value="F:zinc ion binding"/>
    <property type="evidence" value="ECO:0007669"/>
    <property type="project" value="UniProtKB-KW"/>
</dbReference>
<reference evidence="11 12" key="1">
    <citation type="submission" date="2019-08" db="EMBL/GenBank/DDBJ databases">
        <title>Draft genome sequences of two oriental melons (Cucumis melo L. var makuwa).</title>
        <authorList>
            <person name="Kwon S.-Y."/>
        </authorList>
    </citation>
    <scope>NUCLEOTIDE SEQUENCE [LARGE SCALE GENOMIC DNA]</scope>
    <source>
        <strain evidence="12">cv. SW 3</strain>
        <tissue evidence="11">Leaf</tissue>
    </source>
</reference>
<accession>A0A5A7U642</accession>
<evidence type="ECO:0000256" key="9">
    <source>
        <dbReference type="SAM" id="MobiDB-lite"/>
    </source>
</evidence>
<sequence>MGGCCCSTRNSHMNGTPTYYYVSAFAFPHDHDPLLHLFDLKFSPEWNFNICPIAMEERMTSEINSGSSSMLLNAGHDLNLDFSIPNTYRSPPTPLPYDVVLKYPQQKDPNSAKERICGCSLKTTSAVKSVGELDRKSQDSGPPRKLEHSKSKGTSTTTPVTEEDQDVCPICLEEYDSVHPEIITKCKHHFHLACLLEWTERSDVCPICDKITYYLCSSTAYNLHPKE</sequence>
<feature type="compositionally biased region" description="Basic and acidic residues" evidence="9">
    <location>
        <begin position="131"/>
        <end position="150"/>
    </location>
</feature>
<dbReference type="GO" id="GO:0005829">
    <property type="term" value="C:cytosol"/>
    <property type="evidence" value="ECO:0007669"/>
    <property type="project" value="TreeGrafter"/>
</dbReference>
<dbReference type="OrthoDB" id="8062037at2759"/>
<evidence type="ECO:0000313" key="12">
    <source>
        <dbReference type="Proteomes" id="UP000321393"/>
    </source>
</evidence>
<dbReference type="EC" id="2.3.2.27" evidence="2"/>
<evidence type="ECO:0000256" key="3">
    <source>
        <dbReference type="ARBA" id="ARBA00022679"/>
    </source>
</evidence>
<evidence type="ECO:0000313" key="11">
    <source>
        <dbReference type="EMBL" id="KAA0048959.1"/>
    </source>
</evidence>
<evidence type="ECO:0000256" key="8">
    <source>
        <dbReference type="PROSITE-ProRule" id="PRU00175"/>
    </source>
</evidence>
<dbReference type="SUPFAM" id="SSF57850">
    <property type="entry name" value="RING/U-box"/>
    <property type="match status" value="1"/>
</dbReference>
<feature type="region of interest" description="Disordered" evidence="9">
    <location>
        <begin position="130"/>
        <end position="161"/>
    </location>
</feature>
<evidence type="ECO:0000256" key="4">
    <source>
        <dbReference type="ARBA" id="ARBA00022723"/>
    </source>
</evidence>
<dbReference type="Proteomes" id="UP000321393">
    <property type="component" value="Unassembled WGS sequence"/>
</dbReference>
<keyword evidence="6" id="KW-0833">Ubl conjugation pathway</keyword>
<evidence type="ECO:0000256" key="5">
    <source>
        <dbReference type="ARBA" id="ARBA00022771"/>
    </source>
</evidence>
<comment type="catalytic activity">
    <reaction evidence="1">
        <text>S-ubiquitinyl-[E2 ubiquitin-conjugating enzyme]-L-cysteine + [acceptor protein]-L-lysine = [E2 ubiquitin-conjugating enzyme]-L-cysteine + N(6)-ubiquitinyl-[acceptor protein]-L-lysine.</text>
        <dbReference type="EC" id="2.3.2.27"/>
    </reaction>
</comment>
<evidence type="ECO:0000256" key="6">
    <source>
        <dbReference type="ARBA" id="ARBA00022786"/>
    </source>
</evidence>
<name>A0A5A7U642_CUCMM</name>
<organism evidence="11 12">
    <name type="scientific">Cucumis melo var. makuwa</name>
    <name type="common">Oriental melon</name>
    <dbReference type="NCBI Taxonomy" id="1194695"/>
    <lineage>
        <taxon>Eukaryota</taxon>
        <taxon>Viridiplantae</taxon>
        <taxon>Streptophyta</taxon>
        <taxon>Embryophyta</taxon>
        <taxon>Tracheophyta</taxon>
        <taxon>Spermatophyta</taxon>
        <taxon>Magnoliopsida</taxon>
        <taxon>eudicotyledons</taxon>
        <taxon>Gunneridae</taxon>
        <taxon>Pentapetalae</taxon>
        <taxon>rosids</taxon>
        <taxon>fabids</taxon>
        <taxon>Cucurbitales</taxon>
        <taxon>Cucurbitaceae</taxon>
        <taxon>Benincaseae</taxon>
        <taxon>Cucumis</taxon>
    </lineage>
</organism>
<dbReference type="AlphaFoldDB" id="A0A5A7U642"/>
<dbReference type="Pfam" id="PF13639">
    <property type="entry name" value="zf-RING_2"/>
    <property type="match status" value="1"/>
</dbReference>
<dbReference type="EMBL" id="SSTE01012362">
    <property type="protein sequence ID" value="KAA0048959.1"/>
    <property type="molecule type" value="Genomic_DNA"/>
</dbReference>
<dbReference type="Gene3D" id="3.30.40.10">
    <property type="entry name" value="Zinc/RING finger domain, C3HC4 (zinc finger)"/>
    <property type="match status" value="1"/>
</dbReference>
<protein>
    <recommendedName>
        <fullName evidence="2">RING-type E3 ubiquitin transferase</fullName>
        <ecNumber evidence="2">2.3.2.27</ecNumber>
    </recommendedName>
</protein>
<feature type="domain" description="RING-type" evidence="10">
    <location>
        <begin position="168"/>
        <end position="209"/>
    </location>
</feature>
<dbReference type="PROSITE" id="PS50089">
    <property type="entry name" value="ZF_RING_2"/>
    <property type="match status" value="1"/>
</dbReference>
<dbReference type="GO" id="GO:0061630">
    <property type="term" value="F:ubiquitin protein ligase activity"/>
    <property type="evidence" value="ECO:0007669"/>
    <property type="project" value="UniProtKB-EC"/>
</dbReference>
<comment type="caution">
    <text evidence="11">The sequence shown here is derived from an EMBL/GenBank/DDBJ whole genome shotgun (WGS) entry which is preliminary data.</text>
</comment>
<evidence type="ECO:0000256" key="7">
    <source>
        <dbReference type="ARBA" id="ARBA00022833"/>
    </source>
</evidence>
<keyword evidence="4" id="KW-0479">Metal-binding</keyword>
<keyword evidence="5 8" id="KW-0863">Zinc-finger</keyword>
<keyword evidence="7" id="KW-0862">Zinc</keyword>
<dbReference type="InterPro" id="IPR001841">
    <property type="entry name" value="Znf_RING"/>
</dbReference>
<dbReference type="PANTHER" id="PTHR46463:SF44">
    <property type="entry name" value="RING_U-BOX SUPERFAMILY PROTEIN"/>
    <property type="match status" value="1"/>
</dbReference>
<dbReference type="PANTHER" id="PTHR46463">
    <property type="entry name" value="ZINC FINGER, RING/FYVE/PHD-TYPE"/>
    <property type="match status" value="1"/>
</dbReference>
<evidence type="ECO:0000256" key="1">
    <source>
        <dbReference type="ARBA" id="ARBA00000900"/>
    </source>
</evidence>
<gene>
    <name evidence="11" type="ORF">E6C27_scaffold171G001800</name>
</gene>
<keyword evidence="3" id="KW-0808">Transferase</keyword>
<proteinExistence type="predicted"/>
<evidence type="ECO:0000259" key="10">
    <source>
        <dbReference type="PROSITE" id="PS50089"/>
    </source>
</evidence>